<organism evidence="2 3">
    <name type="scientific">Trifolium medium</name>
    <dbReference type="NCBI Taxonomy" id="97028"/>
    <lineage>
        <taxon>Eukaryota</taxon>
        <taxon>Viridiplantae</taxon>
        <taxon>Streptophyta</taxon>
        <taxon>Embryophyta</taxon>
        <taxon>Tracheophyta</taxon>
        <taxon>Spermatophyta</taxon>
        <taxon>Magnoliopsida</taxon>
        <taxon>eudicotyledons</taxon>
        <taxon>Gunneridae</taxon>
        <taxon>Pentapetalae</taxon>
        <taxon>rosids</taxon>
        <taxon>fabids</taxon>
        <taxon>Fabales</taxon>
        <taxon>Fabaceae</taxon>
        <taxon>Papilionoideae</taxon>
        <taxon>50 kb inversion clade</taxon>
        <taxon>NPAAA clade</taxon>
        <taxon>Hologalegina</taxon>
        <taxon>IRL clade</taxon>
        <taxon>Trifolieae</taxon>
        <taxon>Trifolium</taxon>
    </lineage>
</organism>
<evidence type="ECO:0000313" key="2">
    <source>
        <dbReference type="EMBL" id="MCI08122.1"/>
    </source>
</evidence>
<dbReference type="Proteomes" id="UP000265520">
    <property type="component" value="Unassembled WGS sequence"/>
</dbReference>
<accession>A0A392P8Q6</accession>
<reference evidence="2 3" key="1">
    <citation type="journal article" date="2018" name="Front. Plant Sci.">
        <title>Red Clover (Trifolium pratense) and Zigzag Clover (T. medium) - A Picture of Genomic Similarities and Differences.</title>
        <authorList>
            <person name="Dluhosova J."/>
            <person name="Istvanek J."/>
            <person name="Nedelnik J."/>
            <person name="Repkova J."/>
        </authorList>
    </citation>
    <scope>NUCLEOTIDE SEQUENCE [LARGE SCALE GENOMIC DNA]</scope>
    <source>
        <strain evidence="3">cv. 10/8</strain>
        <tissue evidence="2">Leaf</tissue>
    </source>
</reference>
<sequence>MDVHLSSDGLWFSGLILRGCDGSVVGAATWLHVGNNDAVVGEAWGLNDALDWIDKFYLSNVIIELENQTVVNAVKRRARIRKSWGARIFF</sequence>
<dbReference type="GO" id="GO:0004523">
    <property type="term" value="F:RNA-DNA hybrid ribonuclease activity"/>
    <property type="evidence" value="ECO:0007669"/>
    <property type="project" value="InterPro"/>
</dbReference>
<feature type="domain" description="RNase H type-1" evidence="1">
    <location>
        <begin position="13"/>
        <end position="84"/>
    </location>
</feature>
<protein>
    <recommendedName>
        <fullName evidence="1">RNase H type-1 domain-containing protein</fullName>
    </recommendedName>
</protein>
<dbReference type="GO" id="GO:0003676">
    <property type="term" value="F:nucleic acid binding"/>
    <property type="evidence" value="ECO:0007669"/>
    <property type="project" value="InterPro"/>
</dbReference>
<dbReference type="Pfam" id="PF13456">
    <property type="entry name" value="RVT_3"/>
    <property type="match status" value="1"/>
</dbReference>
<name>A0A392P8Q6_9FABA</name>
<keyword evidence="3" id="KW-1185">Reference proteome</keyword>
<comment type="caution">
    <text evidence="2">The sequence shown here is derived from an EMBL/GenBank/DDBJ whole genome shotgun (WGS) entry which is preliminary data.</text>
</comment>
<dbReference type="AlphaFoldDB" id="A0A392P8Q6"/>
<dbReference type="EMBL" id="LXQA010067829">
    <property type="protein sequence ID" value="MCI08122.1"/>
    <property type="molecule type" value="Genomic_DNA"/>
</dbReference>
<evidence type="ECO:0000259" key="1">
    <source>
        <dbReference type="Pfam" id="PF13456"/>
    </source>
</evidence>
<dbReference type="InterPro" id="IPR002156">
    <property type="entry name" value="RNaseH_domain"/>
</dbReference>
<evidence type="ECO:0000313" key="3">
    <source>
        <dbReference type="Proteomes" id="UP000265520"/>
    </source>
</evidence>
<proteinExistence type="predicted"/>